<feature type="domain" description="YNCE-like beta-propeller" evidence="3">
    <location>
        <begin position="282"/>
        <end position="416"/>
    </location>
</feature>
<dbReference type="InterPro" id="IPR051200">
    <property type="entry name" value="Host-pathogen_enzymatic-act"/>
</dbReference>
<dbReference type="InterPro" id="IPR011045">
    <property type="entry name" value="N2O_reductase_N"/>
</dbReference>
<feature type="compositionally biased region" description="Low complexity" evidence="2">
    <location>
        <begin position="46"/>
        <end position="75"/>
    </location>
</feature>
<comment type="caution">
    <text evidence="4">The sequence shown here is derived from an EMBL/GenBank/DDBJ whole genome shotgun (WGS) entry which is preliminary data.</text>
</comment>
<evidence type="ECO:0000256" key="2">
    <source>
        <dbReference type="SAM" id="MobiDB-lite"/>
    </source>
</evidence>
<dbReference type="InterPro" id="IPR048433">
    <property type="entry name" value="YNCE-like_beta-prop"/>
</dbReference>
<name>A0ABP7DAL3_9MICO</name>
<protein>
    <recommendedName>
        <fullName evidence="3">YNCE-like beta-propeller domain-containing protein</fullName>
    </recommendedName>
</protein>
<sequence length="433" mass="45944">MTGMPVTVACSRDGALARVAVLFLGATVVLSGCSVAQTSATDAPGSTAAVTTRPSVVTPSPSPSTSSAHAAVSAAPAPPRPYALTGAVDLSAEARRARTLVYVPNQQAGTVQIIDPRTYAVIATKAVPRSPEHVVPSHDLRRLWVNSDAGNALTPIDPRTGAFGKPVPVRDPYNLYFTPDGRYALVMAERLRRVDVRDARTMALVRSLPVPCKGVNHADFTADLSRLLVSCEFSGQLALLDASATRVIRIIDLNRMATPGATDPAMARSMGGPAGMLASGASSMPQDVRLAPDGRSFLVADMLRNGLWVVDATTFTVRRFVPTGRGAHGIYPARDARRIFVSNRDAGSVSVLDAATLRRLATWRLPGGSPDMGGVTANGRELWFSGRYDACVYVIDTVTGRLTHRIPVRPGPHGLLVWPQPGRFSLGHTGNMR</sequence>
<evidence type="ECO:0000259" key="3">
    <source>
        <dbReference type="Pfam" id="PF21783"/>
    </source>
</evidence>
<accession>A0ABP7DAL3</accession>
<evidence type="ECO:0000256" key="1">
    <source>
        <dbReference type="ARBA" id="ARBA00022729"/>
    </source>
</evidence>
<dbReference type="SUPFAM" id="SSF50974">
    <property type="entry name" value="Nitrous oxide reductase, N-terminal domain"/>
    <property type="match status" value="1"/>
</dbReference>
<dbReference type="PANTHER" id="PTHR47197">
    <property type="entry name" value="PROTEIN NIRF"/>
    <property type="match status" value="1"/>
</dbReference>
<evidence type="ECO:0000313" key="4">
    <source>
        <dbReference type="EMBL" id="GAA3703102.1"/>
    </source>
</evidence>
<dbReference type="PANTHER" id="PTHR47197:SF3">
    <property type="entry name" value="DIHYDRO-HEME D1 DEHYDROGENASE"/>
    <property type="match status" value="1"/>
</dbReference>
<dbReference type="Gene3D" id="2.130.10.10">
    <property type="entry name" value="YVTN repeat-like/Quinoprotein amine dehydrogenase"/>
    <property type="match status" value="2"/>
</dbReference>
<dbReference type="EMBL" id="BAABDC010000002">
    <property type="protein sequence ID" value="GAA3703102.1"/>
    <property type="molecule type" value="Genomic_DNA"/>
</dbReference>
<reference evidence="5" key="1">
    <citation type="journal article" date="2019" name="Int. J. Syst. Evol. Microbiol.">
        <title>The Global Catalogue of Microorganisms (GCM) 10K type strain sequencing project: providing services to taxonomists for standard genome sequencing and annotation.</title>
        <authorList>
            <consortium name="The Broad Institute Genomics Platform"/>
            <consortium name="The Broad Institute Genome Sequencing Center for Infectious Disease"/>
            <person name="Wu L."/>
            <person name="Ma J."/>
        </authorList>
    </citation>
    <scope>NUCLEOTIDE SEQUENCE [LARGE SCALE GENOMIC DNA]</scope>
    <source>
        <strain evidence="5">JCM 17125</strain>
    </source>
</reference>
<dbReference type="InterPro" id="IPR015943">
    <property type="entry name" value="WD40/YVTN_repeat-like_dom_sf"/>
</dbReference>
<organism evidence="4 5">
    <name type="scientific">Terrabacter ginsenosidimutans</name>
    <dbReference type="NCBI Taxonomy" id="490575"/>
    <lineage>
        <taxon>Bacteria</taxon>
        <taxon>Bacillati</taxon>
        <taxon>Actinomycetota</taxon>
        <taxon>Actinomycetes</taxon>
        <taxon>Micrococcales</taxon>
        <taxon>Intrasporangiaceae</taxon>
        <taxon>Terrabacter</taxon>
    </lineage>
</organism>
<keyword evidence="5" id="KW-1185">Reference proteome</keyword>
<evidence type="ECO:0000313" key="5">
    <source>
        <dbReference type="Proteomes" id="UP001501468"/>
    </source>
</evidence>
<proteinExistence type="predicted"/>
<dbReference type="Pfam" id="PF21783">
    <property type="entry name" value="YNCE"/>
    <property type="match status" value="2"/>
</dbReference>
<keyword evidence="1" id="KW-0732">Signal</keyword>
<dbReference type="Proteomes" id="UP001501468">
    <property type="component" value="Unassembled WGS sequence"/>
</dbReference>
<feature type="domain" description="YNCE-like beta-propeller" evidence="3">
    <location>
        <begin position="82"/>
        <end position="196"/>
    </location>
</feature>
<gene>
    <name evidence="4" type="ORF">GCM10022399_19470</name>
</gene>
<feature type="region of interest" description="Disordered" evidence="2">
    <location>
        <begin position="38"/>
        <end position="77"/>
    </location>
</feature>